<evidence type="ECO:0000256" key="1">
    <source>
        <dbReference type="ARBA" id="ARBA00022679"/>
    </source>
</evidence>
<dbReference type="SUPFAM" id="SSF56214">
    <property type="entry name" value="4'-phosphopantetheinyl transferase"/>
    <property type="match status" value="1"/>
</dbReference>
<dbReference type="InterPro" id="IPR008278">
    <property type="entry name" value="4-PPantetheinyl_Trfase_dom"/>
</dbReference>
<sequence length="222" mass="25074">MQGIGNDIIALNAIDILRTNKRAFYTKILAKSEQQLYKDSFPAIPFHLYVWLLWSVKESAYKCLQRQQTDLVFSPTGTVITNLSTPNQSIPNAADILENTDFDKDACFSSIIEFNTHKLYARSIIYGDELIHTVASTDADFNHINWGIKHIEQIDPESQSLAVRGFLLNRLKTDFPGRELAVQKHSSGYPYITIPEKQLAVSLSHHGHWVGYAYSSPSLCKA</sequence>
<reference evidence="3 4" key="1">
    <citation type="submission" date="2020-10" db="EMBL/GenBank/DDBJ databases">
        <title>Mucilaginibacter mali sp. nov., isolated from rhizosphere soil of apple orchard.</title>
        <authorList>
            <person name="Lee J.-S."/>
            <person name="Kim H.S."/>
            <person name="Kim J.-S."/>
        </authorList>
    </citation>
    <scope>NUCLEOTIDE SEQUENCE [LARGE SCALE GENOMIC DNA]</scope>
    <source>
        <strain evidence="3 4">KCTC 23157</strain>
    </source>
</reference>
<gene>
    <name evidence="3" type="ORF">IRJ18_16975</name>
</gene>
<comment type="caution">
    <text evidence="3">The sequence shown here is derived from an EMBL/GenBank/DDBJ whole genome shotgun (WGS) entry which is preliminary data.</text>
</comment>
<name>A0ABR9XLH1_9SPHI</name>
<organism evidence="3 4">
    <name type="scientific">Mucilaginibacter boryungensis</name>
    <dbReference type="NCBI Taxonomy" id="768480"/>
    <lineage>
        <taxon>Bacteria</taxon>
        <taxon>Pseudomonadati</taxon>
        <taxon>Bacteroidota</taxon>
        <taxon>Sphingobacteriia</taxon>
        <taxon>Sphingobacteriales</taxon>
        <taxon>Sphingobacteriaceae</taxon>
        <taxon>Mucilaginibacter</taxon>
    </lineage>
</organism>
<dbReference type="GO" id="GO:0016740">
    <property type="term" value="F:transferase activity"/>
    <property type="evidence" value="ECO:0007669"/>
    <property type="project" value="UniProtKB-KW"/>
</dbReference>
<accession>A0ABR9XLH1</accession>
<dbReference type="RefSeq" id="WP_194107495.1">
    <property type="nucleotide sequence ID" value="NZ_JADFFM010000002.1"/>
</dbReference>
<dbReference type="Gene3D" id="3.90.470.20">
    <property type="entry name" value="4'-phosphopantetheinyl transferase domain"/>
    <property type="match status" value="1"/>
</dbReference>
<evidence type="ECO:0000313" key="4">
    <source>
        <dbReference type="Proteomes" id="UP000632774"/>
    </source>
</evidence>
<dbReference type="EMBL" id="JADFFM010000002">
    <property type="protein sequence ID" value="MBE9668066.1"/>
    <property type="molecule type" value="Genomic_DNA"/>
</dbReference>
<dbReference type="Proteomes" id="UP000632774">
    <property type="component" value="Unassembled WGS sequence"/>
</dbReference>
<keyword evidence="4" id="KW-1185">Reference proteome</keyword>
<dbReference type="Pfam" id="PF01648">
    <property type="entry name" value="ACPS"/>
    <property type="match status" value="1"/>
</dbReference>
<protein>
    <submittedName>
        <fullName evidence="3">4-phosphopantetheinyl transferase family protein</fullName>
    </submittedName>
</protein>
<dbReference type="InterPro" id="IPR037143">
    <property type="entry name" value="4-PPantetheinyl_Trfase_dom_sf"/>
</dbReference>
<evidence type="ECO:0000313" key="3">
    <source>
        <dbReference type="EMBL" id="MBE9668066.1"/>
    </source>
</evidence>
<proteinExistence type="predicted"/>
<keyword evidence="1 3" id="KW-0808">Transferase</keyword>
<feature type="domain" description="4'-phosphopantetheinyl transferase" evidence="2">
    <location>
        <begin position="3"/>
        <end position="87"/>
    </location>
</feature>
<evidence type="ECO:0000259" key="2">
    <source>
        <dbReference type="Pfam" id="PF01648"/>
    </source>
</evidence>